<evidence type="ECO:0000313" key="2">
    <source>
        <dbReference type="Proteomes" id="UP000318199"/>
    </source>
</evidence>
<dbReference type="EMBL" id="VOBQ01000008">
    <property type="protein sequence ID" value="TWO71256.1"/>
    <property type="molecule type" value="Genomic_DNA"/>
</dbReference>
<protein>
    <submittedName>
        <fullName evidence="1">Uncharacterized protein</fullName>
    </submittedName>
</protein>
<accession>A0A562ZSD0</accession>
<gene>
    <name evidence="1" type="ORF">FN976_09985</name>
</gene>
<organism evidence="1 2">
    <name type="scientific">Caenimonas sedimenti</name>
    <dbReference type="NCBI Taxonomy" id="2596921"/>
    <lineage>
        <taxon>Bacteria</taxon>
        <taxon>Pseudomonadati</taxon>
        <taxon>Pseudomonadota</taxon>
        <taxon>Betaproteobacteria</taxon>
        <taxon>Burkholderiales</taxon>
        <taxon>Comamonadaceae</taxon>
        <taxon>Caenimonas</taxon>
    </lineage>
</organism>
<evidence type="ECO:0000313" key="1">
    <source>
        <dbReference type="EMBL" id="TWO71256.1"/>
    </source>
</evidence>
<reference evidence="1 2" key="1">
    <citation type="submission" date="2019-07" db="EMBL/GenBank/DDBJ databases">
        <title>Caenimonas sedimenti sp. nov., isolated from activated sludge.</title>
        <authorList>
            <person name="Xu J."/>
        </authorList>
    </citation>
    <scope>NUCLEOTIDE SEQUENCE [LARGE SCALE GENOMIC DNA]</scope>
    <source>
        <strain evidence="1 2">HX-9-20</strain>
    </source>
</reference>
<dbReference type="AlphaFoldDB" id="A0A562ZSD0"/>
<dbReference type="Proteomes" id="UP000318199">
    <property type="component" value="Unassembled WGS sequence"/>
</dbReference>
<keyword evidence="2" id="KW-1185">Reference proteome</keyword>
<proteinExistence type="predicted"/>
<comment type="caution">
    <text evidence="1">The sequence shown here is derived from an EMBL/GenBank/DDBJ whole genome shotgun (WGS) entry which is preliminary data.</text>
</comment>
<sequence>MDLVIVLLSDAGADFQDVAPLILDNENVSVDEFVWLQSEDPTCPLPEFACAIRVEASLAPQDFPKLLRQLSGAE</sequence>
<name>A0A562ZSD0_9BURK</name>